<keyword evidence="2" id="KW-1185">Reference proteome</keyword>
<evidence type="ECO:0000313" key="1">
    <source>
        <dbReference type="EMBL" id="KZP23163.1"/>
    </source>
</evidence>
<gene>
    <name evidence="1" type="ORF">FIBSPDRAFT_858707</name>
</gene>
<dbReference type="EMBL" id="KV417534">
    <property type="protein sequence ID" value="KZP23163.1"/>
    <property type="molecule type" value="Genomic_DNA"/>
</dbReference>
<proteinExistence type="predicted"/>
<evidence type="ECO:0000313" key="2">
    <source>
        <dbReference type="Proteomes" id="UP000076532"/>
    </source>
</evidence>
<sequence>MSVRGSIANTIIGIVKQGSADVPGLMDNVPKHLSPEPATKIRRLFTLSTMM</sequence>
<dbReference type="Proteomes" id="UP000076532">
    <property type="component" value="Unassembled WGS sequence"/>
</dbReference>
<accession>A0A166LNY2</accession>
<organism evidence="1 2">
    <name type="scientific">Athelia psychrophila</name>
    <dbReference type="NCBI Taxonomy" id="1759441"/>
    <lineage>
        <taxon>Eukaryota</taxon>
        <taxon>Fungi</taxon>
        <taxon>Dikarya</taxon>
        <taxon>Basidiomycota</taxon>
        <taxon>Agaricomycotina</taxon>
        <taxon>Agaricomycetes</taxon>
        <taxon>Agaricomycetidae</taxon>
        <taxon>Atheliales</taxon>
        <taxon>Atheliaceae</taxon>
        <taxon>Athelia</taxon>
    </lineage>
</organism>
<protein>
    <submittedName>
        <fullName evidence="1">Uncharacterized protein</fullName>
    </submittedName>
</protein>
<dbReference type="AlphaFoldDB" id="A0A166LNY2"/>
<reference evidence="1 2" key="1">
    <citation type="journal article" date="2016" name="Mol. Biol. Evol.">
        <title>Comparative Genomics of Early-Diverging Mushroom-Forming Fungi Provides Insights into the Origins of Lignocellulose Decay Capabilities.</title>
        <authorList>
            <person name="Nagy L.G."/>
            <person name="Riley R."/>
            <person name="Tritt A."/>
            <person name="Adam C."/>
            <person name="Daum C."/>
            <person name="Floudas D."/>
            <person name="Sun H."/>
            <person name="Yadav J.S."/>
            <person name="Pangilinan J."/>
            <person name="Larsson K.H."/>
            <person name="Matsuura K."/>
            <person name="Barry K."/>
            <person name="Labutti K."/>
            <person name="Kuo R."/>
            <person name="Ohm R.A."/>
            <person name="Bhattacharya S.S."/>
            <person name="Shirouzu T."/>
            <person name="Yoshinaga Y."/>
            <person name="Martin F.M."/>
            <person name="Grigoriev I.V."/>
            <person name="Hibbett D.S."/>
        </authorList>
    </citation>
    <scope>NUCLEOTIDE SEQUENCE [LARGE SCALE GENOMIC DNA]</scope>
    <source>
        <strain evidence="1 2">CBS 109695</strain>
    </source>
</reference>
<name>A0A166LNY2_9AGAM</name>